<evidence type="ECO:0000259" key="16">
    <source>
        <dbReference type="Pfam" id="PF00725"/>
    </source>
</evidence>
<dbReference type="InterPro" id="IPR013328">
    <property type="entry name" value="6PGD_dom2"/>
</dbReference>
<keyword evidence="10" id="KW-0576">Peroxisome</keyword>
<keyword evidence="11" id="KW-0413">Isomerase</keyword>
<evidence type="ECO:0000256" key="9">
    <source>
        <dbReference type="ARBA" id="ARBA00023098"/>
    </source>
</evidence>
<comment type="similarity">
    <text evidence="15">Belongs to the enoyl-CoA hydratase/isomerase family.</text>
</comment>
<feature type="domain" description="3-hydroxyacyl-CoA dehydrogenase NAD binding" evidence="17">
    <location>
        <begin position="3"/>
        <end position="182"/>
    </location>
</feature>
<evidence type="ECO:0000256" key="13">
    <source>
        <dbReference type="ARBA" id="ARBA00023268"/>
    </source>
</evidence>
<evidence type="ECO:0000313" key="18">
    <source>
        <dbReference type="EMBL" id="AKT35984.1"/>
    </source>
</evidence>
<dbReference type="InterPro" id="IPR006108">
    <property type="entry name" value="3HC_DH_C"/>
</dbReference>
<comment type="subunit">
    <text evidence="4">Monomer.</text>
</comment>
<protein>
    <submittedName>
        <fullName evidence="18">Enoyl-CoA hydratase</fullName>
    </submittedName>
</protein>
<dbReference type="GO" id="GO:0016853">
    <property type="term" value="F:isomerase activity"/>
    <property type="evidence" value="ECO:0007669"/>
    <property type="project" value="UniProtKB-KW"/>
</dbReference>
<evidence type="ECO:0000256" key="2">
    <source>
        <dbReference type="ARBA" id="ARBA00005005"/>
    </source>
</evidence>
<dbReference type="Proteomes" id="UP000067626">
    <property type="component" value="Chromosome"/>
</dbReference>
<evidence type="ECO:0000256" key="1">
    <source>
        <dbReference type="ARBA" id="ARBA00004275"/>
    </source>
</evidence>
<keyword evidence="7" id="KW-0560">Oxidoreductase</keyword>
<evidence type="ECO:0000256" key="3">
    <source>
        <dbReference type="ARBA" id="ARBA00008750"/>
    </source>
</evidence>
<dbReference type="GO" id="GO:0004300">
    <property type="term" value="F:enoyl-CoA hydratase activity"/>
    <property type="evidence" value="ECO:0007669"/>
    <property type="project" value="UniProtKB-ARBA"/>
</dbReference>
<dbReference type="Pfam" id="PF00725">
    <property type="entry name" value="3HCDH"/>
    <property type="match status" value="1"/>
</dbReference>
<dbReference type="EMBL" id="CP012159">
    <property type="protein sequence ID" value="AKT35984.1"/>
    <property type="molecule type" value="Genomic_DNA"/>
</dbReference>
<dbReference type="UniPathway" id="UPA00659"/>
<keyword evidence="19" id="KW-1185">Reference proteome</keyword>
<dbReference type="InterPro" id="IPR036291">
    <property type="entry name" value="NAD(P)-bd_dom_sf"/>
</dbReference>
<dbReference type="Gene3D" id="3.40.50.720">
    <property type="entry name" value="NAD(P)-binding Rossmann-like Domain"/>
    <property type="match status" value="1"/>
</dbReference>
<accession>A0A0K1E557</accession>
<dbReference type="Gene3D" id="1.10.1040.10">
    <property type="entry name" value="N-(1-d-carboxylethyl)-l-norvaline Dehydrogenase, domain 2"/>
    <property type="match status" value="2"/>
</dbReference>
<keyword evidence="12" id="KW-0456">Lyase</keyword>
<reference evidence="18 19" key="1">
    <citation type="submission" date="2015-07" db="EMBL/GenBank/DDBJ databases">
        <title>Genome analysis of myxobacterium Chondromyces crocatus Cm c5 reveals a high potential for natural compound synthesis and the genetic basis for the loss of fruiting body formation.</title>
        <authorList>
            <person name="Zaburannyi N."/>
            <person name="Bunk B."/>
            <person name="Maier J."/>
            <person name="Overmann J."/>
            <person name="Mueller R."/>
        </authorList>
    </citation>
    <scope>NUCLEOTIDE SEQUENCE [LARGE SCALE GENOMIC DNA]</scope>
    <source>
        <strain evidence="18 19">Cm c5</strain>
    </source>
</reference>
<evidence type="ECO:0000256" key="6">
    <source>
        <dbReference type="ARBA" id="ARBA00022963"/>
    </source>
</evidence>
<comment type="catalytic activity">
    <reaction evidence="14">
        <text>a (3S)-3-hydroxyacyl-CoA + NAD(+) = a 3-oxoacyl-CoA + NADH + H(+)</text>
        <dbReference type="Rhea" id="RHEA:22432"/>
        <dbReference type="ChEBI" id="CHEBI:15378"/>
        <dbReference type="ChEBI" id="CHEBI:57318"/>
        <dbReference type="ChEBI" id="CHEBI:57540"/>
        <dbReference type="ChEBI" id="CHEBI:57945"/>
        <dbReference type="ChEBI" id="CHEBI:90726"/>
        <dbReference type="EC" id="1.1.1.35"/>
    </reaction>
</comment>
<feature type="domain" description="3-hydroxyacyl-CoA dehydrogenase C-terminal" evidence="16">
    <location>
        <begin position="186"/>
        <end position="275"/>
    </location>
</feature>
<dbReference type="SUPFAM" id="SSF48179">
    <property type="entry name" value="6-phosphogluconate dehydrogenase C-terminal domain-like"/>
    <property type="match status" value="2"/>
</dbReference>
<dbReference type="PROSITE" id="PS00166">
    <property type="entry name" value="ENOYL_COA_HYDRATASE"/>
    <property type="match status" value="1"/>
</dbReference>
<dbReference type="AlphaFoldDB" id="A0A0K1E557"/>
<comment type="pathway">
    <text evidence="2">Lipid metabolism; fatty acid beta-oxidation.</text>
</comment>
<evidence type="ECO:0000256" key="8">
    <source>
        <dbReference type="ARBA" id="ARBA00023027"/>
    </source>
</evidence>
<dbReference type="InterPro" id="IPR018376">
    <property type="entry name" value="Enoyl-CoA_hyd/isom_CS"/>
</dbReference>
<evidence type="ECO:0000256" key="14">
    <source>
        <dbReference type="ARBA" id="ARBA00049556"/>
    </source>
</evidence>
<dbReference type="Gene3D" id="3.90.226.10">
    <property type="entry name" value="2-enoyl-CoA Hydratase, Chain A, domain 1"/>
    <property type="match status" value="1"/>
</dbReference>
<dbReference type="SUPFAM" id="SSF51735">
    <property type="entry name" value="NAD(P)-binding Rossmann-fold domains"/>
    <property type="match status" value="1"/>
</dbReference>
<evidence type="ECO:0000259" key="17">
    <source>
        <dbReference type="Pfam" id="PF02737"/>
    </source>
</evidence>
<evidence type="ECO:0000256" key="10">
    <source>
        <dbReference type="ARBA" id="ARBA00023140"/>
    </source>
</evidence>
<dbReference type="InterPro" id="IPR006176">
    <property type="entry name" value="3-OHacyl-CoA_DH_NAD-bd"/>
</dbReference>
<dbReference type="InterPro" id="IPR001753">
    <property type="entry name" value="Enoyl-CoA_hydra/iso"/>
</dbReference>
<keyword evidence="6" id="KW-0442">Lipid degradation</keyword>
<name>A0A0K1E557_CHOCO</name>
<gene>
    <name evidence="18" type="primary">paaG</name>
    <name evidence="18" type="ORF">CMC5_000960</name>
</gene>
<evidence type="ECO:0000256" key="5">
    <source>
        <dbReference type="ARBA" id="ARBA00022832"/>
    </source>
</evidence>
<keyword evidence="8" id="KW-0520">NAD</keyword>
<organism evidence="18 19">
    <name type="scientific">Chondromyces crocatus</name>
    <dbReference type="NCBI Taxonomy" id="52"/>
    <lineage>
        <taxon>Bacteria</taxon>
        <taxon>Pseudomonadati</taxon>
        <taxon>Myxococcota</taxon>
        <taxon>Polyangia</taxon>
        <taxon>Polyangiales</taxon>
        <taxon>Polyangiaceae</taxon>
        <taxon>Chondromyces</taxon>
    </lineage>
</organism>
<dbReference type="PANTHER" id="PTHR23309:SF49">
    <property type="entry name" value="PEROXISOMAL BIFUNCTIONAL ENZYME"/>
    <property type="match status" value="1"/>
</dbReference>
<dbReference type="Pfam" id="PF02737">
    <property type="entry name" value="3HCDH_N"/>
    <property type="match status" value="1"/>
</dbReference>
<keyword evidence="5" id="KW-0276">Fatty acid metabolism</keyword>
<dbReference type="KEGG" id="ccro:CMC5_000960"/>
<evidence type="ECO:0000256" key="7">
    <source>
        <dbReference type="ARBA" id="ARBA00023002"/>
    </source>
</evidence>
<dbReference type="PANTHER" id="PTHR23309">
    <property type="entry name" value="3-HYDROXYACYL-COA DEHYROGENASE"/>
    <property type="match status" value="1"/>
</dbReference>
<sequence>MIVGVIGSGSIGPDLAYGFVSALAREGGKVYLHDIRQDALDAGVARIRGYVAKGLARGKISEAAARAVEEALVPTLRLEDLAACDYVLEAATEDLATKRVILSKLEAVVGPACLIGFATSGIPRAQIAEGARHPERCFVNHPFYPAWRALPVEVVLSGHVELGDRMVATLKHLGKVPIVTADAPCFAADDIFCNYVSEAARIVAEGLATPAQVDAIVNDAIGGGGPLNVMDLTRGNLLTVHCQELMRDASTGGPWFEPPAILRERGNAAWHDRKAPGDPRHDDTLRTAVLDRILAVLFARTYFVVDQGICEASDLNWLTRMSLGFRRGLLDIAEEYGAARVRALCEAHAAKHPGFHVPRSISREALPSFRRHVLVDRDGDLAQVVVRRPEARNALNRETLDEIAAIVRELGDDASVRGIVLTSFDGALAGADIHELASLKTPADCETICRRGHAVLDVLASSKKPVVAAVDGPVLGGGAELSMACHARVVGTALVLGQPEVNLGIIPGYGGTQRLPRLIGLDRALDLLRTGRSIGAAEAHATGWATVAPASDPVGAAKALLRQHLTGELRLAPVDPAPIAVPADLPRVELGHRSRAIDAILVDVVRRGLVLPLSEGLAIEAEGFGRCKRTVDLDIGMKNFIQNGPRVPAAFLHE</sequence>
<keyword evidence="9" id="KW-0443">Lipid metabolism</keyword>
<evidence type="ECO:0000256" key="15">
    <source>
        <dbReference type="RuleBase" id="RU003707"/>
    </source>
</evidence>
<dbReference type="GO" id="GO:0003857">
    <property type="term" value="F:(3S)-3-hydroxyacyl-CoA dehydrogenase (NAD+) activity"/>
    <property type="evidence" value="ECO:0007669"/>
    <property type="project" value="UniProtKB-EC"/>
</dbReference>
<dbReference type="Pfam" id="PF00378">
    <property type="entry name" value="ECH_1"/>
    <property type="match status" value="1"/>
</dbReference>
<dbReference type="InterPro" id="IPR029045">
    <property type="entry name" value="ClpP/crotonase-like_dom_sf"/>
</dbReference>
<dbReference type="SUPFAM" id="SSF52096">
    <property type="entry name" value="ClpP/crotonase"/>
    <property type="match status" value="1"/>
</dbReference>
<dbReference type="OrthoDB" id="5365311at2"/>
<dbReference type="GO" id="GO:0070403">
    <property type="term" value="F:NAD+ binding"/>
    <property type="evidence" value="ECO:0007669"/>
    <property type="project" value="InterPro"/>
</dbReference>
<evidence type="ECO:0000313" key="19">
    <source>
        <dbReference type="Proteomes" id="UP000067626"/>
    </source>
</evidence>
<evidence type="ECO:0000256" key="11">
    <source>
        <dbReference type="ARBA" id="ARBA00023235"/>
    </source>
</evidence>
<dbReference type="STRING" id="52.CMC5_000960"/>
<dbReference type="CDD" id="cd06558">
    <property type="entry name" value="crotonase-like"/>
    <property type="match status" value="1"/>
</dbReference>
<evidence type="ECO:0000256" key="4">
    <source>
        <dbReference type="ARBA" id="ARBA00011245"/>
    </source>
</evidence>
<comment type="subcellular location">
    <subcellularLocation>
        <location evidence="1">Peroxisome</location>
    </subcellularLocation>
</comment>
<comment type="similarity">
    <text evidence="3">In the N-terminal section; belongs to the enoyl-CoA hydratase/isomerase family.</text>
</comment>
<evidence type="ECO:0000256" key="12">
    <source>
        <dbReference type="ARBA" id="ARBA00023239"/>
    </source>
</evidence>
<proteinExistence type="inferred from homology"/>
<dbReference type="GO" id="GO:0006635">
    <property type="term" value="P:fatty acid beta-oxidation"/>
    <property type="evidence" value="ECO:0007669"/>
    <property type="project" value="UniProtKB-UniPathway"/>
</dbReference>
<keyword evidence="13" id="KW-0511">Multifunctional enzyme</keyword>
<dbReference type="InterPro" id="IPR008927">
    <property type="entry name" value="6-PGluconate_DH-like_C_sf"/>
</dbReference>